<feature type="transmembrane region" description="Helical" evidence="1">
    <location>
        <begin position="44"/>
        <end position="67"/>
    </location>
</feature>
<comment type="caution">
    <text evidence="2">The sequence shown here is derived from an EMBL/GenBank/DDBJ whole genome shotgun (WGS) entry which is preliminary data.</text>
</comment>
<reference evidence="2 3" key="1">
    <citation type="submission" date="2019-12" db="EMBL/GenBank/DDBJ databases">
        <authorList>
            <person name="Yang R."/>
        </authorList>
    </citation>
    <scope>NUCLEOTIDE SEQUENCE [LARGE SCALE GENOMIC DNA]</scope>
    <source>
        <strain evidence="2 3">DONG20-135</strain>
    </source>
</reference>
<evidence type="ECO:0000313" key="3">
    <source>
        <dbReference type="Proteomes" id="UP000434036"/>
    </source>
</evidence>
<evidence type="ECO:0000313" key="2">
    <source>
        <dbReference type="EMBL" id="MXQ72691.1"/>
    </source>
</evidence>
<dbReference type="EMBL" id="WUUQ01000001">
    <property type="protein sequence ID" value="MXQ72691.1"/>
    <property type="molecule type" value="Genomic_DNA"/>
</dbReference>
<gene>
    <name evidence="2" type="ORF">GSF08_01865</name>
</gene>
<dbReference type="AlphaFoldDB" id="A0A6N8U474"/>
<dbReference type="Proteomes" id="UP000434036">
    <property type="component" value="Unassembled WGS sequence"/>
</dbReference>
<sequence>MNMDERQIQIRGRIFFHTMAGLIIVLLCAAFIQDFGIYDIVNKIGFSDFLISIVMLASAYASCALLFKDAYFGMHSQQQMTFFMIFFFIITIIDDVLFVSDRLRGETLTMIIAASLVMVNAISISFLCMRRRQNRN</sequence>
<accession>A0A6N8U474</accession>
<name>A0A6N8U474_9FIRM</name>
<keyword evidence="1" id="KW-0472">Membrane</keyword>
<feature type="transmembrane region" description="Helical" evidence="1">
    <location>
        <begin position="79"/>
        <end position="98"/>
    </location>
</feature>
<keyword evidence="1" id="KW-1133">Transmembrane helix</keyword>
<keyword evidence="3" id="KW-1185">Reference proteome</keyword>
<dbReference type="RefSeq" id="WP_160624174.1">
    <property type="nucleotide sequence ID" value="NZ_WUUQ01000001.1"/>
</dbReference>
<protein>
    <submittedName>
        <fullName evidence="2">NADH-quinone oxidoreductase</fullName>
    </submittedName>
</protein>
<feature type="transmembrane region" description="Helical" evidence="1">
    <location>
        <begin position="110"/>
        <end position="129"/>
    </location>
</feature>
<reference evidence="2 3" key="2">
    <citation type="submission" date="2020-01" db="EMBL/GenBank/DDBJ databases">
        <title>Clostridiaceae sp. nov. isolated from the gut of human by culturomics.</title>
        <authorList>
            <person name="Chang Y."/>
        </authorList>
    </citation>
    <scope>NUCLEOTIDE SEQUENCE [LARGE SCALE GENOMIC DNA]</scope>
    <source>
        <strain evidence="2 3">DONG20-135</strain>
    </source>
</reference>
<keyword evidence="1" id="KW-0812">Transmembrane</keyword>
<proteinExistence type="predicted"/>
<evidence type="ECO:0000256" key="1">
    <source>
        <dbReference type="SAM" id="Phobius"/>
    </source>
</evidence>
<feature type="transmembrane region" description="Helical" evidence="1">
    <location>
        <begin position="12"/>
        <end position="32"/>
    </location>
</feature>
<organism evidence="2 3">
    <name type="scientific">Copranaerobaculum intestinale</name>
    <dbReference type="NCBI Taxonomy" id="2692629"/>
    <lineage>
        <taxon>Bacteria</taxon>
        <taxon>Bacillati</taxon>
        <taxon>Bacillota</taxon>
        <taxon>Erysipelotrichia</taxon>
        <taxon>Erysipelotrichales</taxon>
        <taxon>Erysipelotrichaceae</taxon>
        <taxon>Copranaerobaculum</taxon>
    </lineage>
</organism>